<evidence type="ECO:0000313" key="8">
    <source>
        <dbReference type="EMBL" id="WLR44185.1"/>
    </source>
</evidence>
<feature type="transmembrane region" description="Helical" evidence="6">
    <location>
        <begin position="118"/>
        <end position="137"/>
    </location>
</feature>
<keyword evidence="4 6" id="KW-1133">Transmembrane helix</keyword>
<comment type="subcellular location">
    <subcellularLocation>
        <location evidence="1">Cell membrane</location>
        <topology evidence="1">Multi-pass membrane protein</topology>
    </subcellularLocation>
</comment>
<evidence type="ECO:0000256" key="4">
    <source>
        <dbReference type="ARBA" id="ARBA00022989"/>
    </source>
</evidence>
<evidence type="ECO:0000259" key="7">
    <source>
        <dbReference type="Pfam" id="PF06271"/>
    </source>
</evidence>
<evidence type="ECO:0000256" key="2">
    <source>
        <dbReference type="ARBA" id="ARBA00022475"/>
    </source>
</evidence>
<dbReference type="Pfam" id="PF06271">
    <property type="entry name" value="RDD"/>
    <property type="match status" value="1"/>
</dbReference>
<evidence type="ECO:0000256" key="6">
    <source>
        <dbReference type="SAM" id="Phobius"/>
    </source>
</evidence>
<dbReference type="PANTHER" id="PTHR36115:SF9">
    <property type="entry name" value="LMO1584 PROTEIN"/>
    <property type="match status" value="1"/>
</dbReference>
<evidence type="ECO:0000313" key="9">
    <source>
        <dbReference type="Proteomes" id="UP001197974"/>
    </source>
</evidence>
<proteinExistence type="predicted"/>
<evidence type="ECO:0000256" key="3">
    <source>
        <dbReference type="ARBA" id="ARBA00022692"/>
    </source>
</evidence>
<reference evidence="8 9" key="1">
    <citation type="submission" date="2023-06" db="EMBL/GenBank/DDBJ databases">
        <title>Five Gram-positive bacteria isolated from mangrove sediments in Shenzhen, Guangdong, China.</title>
        <authorList>
            <person name="Yu S."/>
            <person name="Zheng W."/>
            <person name="Huang Y."/>
        </authorList>
    </citation>
    <scope>NUCLEOTIDE SEQUENCE [LARGE SCALE GENOMIC DNA]</scope>
    <source>
        <strain evidence="8 9">SaN35-3</strain>
    </source>
</reference>
<feature type="domain" description="RDD" evidence="7">
    <location>
        <begin position="24"/>
        <end position="148"/>
    </location>
</feature>
<dbReference type="RefSeq" id="WP_226539171.1">
    <property type="nucleotide sequence ID" value="NZ_CP129013.1"/>
</dbReference>
<protein>
    <submittedName>
        <fullName evidence="8">RDD family protein</fullName>
    </submittedName>
</protein>
<keyword evidence="5 6" id="KW-0472">Membrane</keyword>
<keyword evidence="9" id="KW-1185">Reference proteome</keyword>
<dbReference type="Proteomes" id="UP001197974">
    <property type="component" value="Chromosome"/>
</dbReference>
<feature type="transmembrane region" description="Helical" evidence="6">
    <location>
        <begin position="64"/>
        <end position="82"/>
    </location>
</feature>
<keyword evidence="3 6" id="KW-0812">Transmembrane</keyword>
<accession>A0ABY9JXW2</accession>
<keyword evidence="2" id="KW-1003">Cell membrane</keyword>
<dbReference type="PANTHER" id="PTHR36115">
    <property type="entry name" value="PROLINE-RICH ANTIGEN HOMOLOG-RELATED"/>
    <property type="match status" value="1"/>
</dbReference>
<organism evidence="8 9">
    <name type="scientific">Bacillus carboniphilus</name>
    <dbReference type="NCBI Taxonomy" id="86663"/>
    <lineage>
        <taxon>Bacteria</taxon>
        <taxon>Bacillati</taxon>
        <taxon>Bacillota</taxon>
        <taxon>Bacilli</taxon>
        <taxon>Bacillales</taxon>
        <taxon>Bacillaceae</taxon>
        <taxon>Bacillus</taxon>
    </lineage>
</organism>
<feature type="transmembrane region" description="Helical" evidence="6">
    <location>
        <begin position="31"/>
        <end position="52"/>
    </location>
</feature>
<gene>
    <name evidence="8" type="ORF">LC087_08970</name>
</gene>
<sequence length="156" mass="18276">MDTTMDQFESEKLVVKSESSPRQYAGFWMRFWAYLVDLIVISSINGILLNPLYKLSPLERSEEFLSLSTFLSAVIIFGYFVLMTKFFSATIGKMLFGLKVVHINEESLSWSTIIFREWISRYFVYTIWILYIVVAFTPKKQGLHDIFSDTTVIHER</sequence>
<dbReference type="EMBL" id="CP129013">
    <property type="protein sequence ID" value="WLR44185.1"/>
    <property type="molecule type" value="Genomic_DNA"/>
</dbReference>
<dbReference type="InterPro" id="IPR051791">
    <property type="entry name" value="Pra-immunoreactive"/>
</dbReference>
<evidence type="ECO:0000256" key="1">
    <source>
        <dbReference type="ARBA" id="ARBA00004651"/>
    </source>
</evidence>
<dbReference type="InterPro" id="IPR010432">
    <property type="entry name" value="RDD"/>
</dbReference>
<name>A0ABY9JXW2_9BACI</name>
<evidence type="ECO:0000256" key="5">
    <source>
        <dbReference type="ARBA" id="ARBA00023136"/>
    </source>
</evidence>